<dbReference type="EMBL" id="QKQS01000023">
    <property type="protein sequence ID" value="PZA10758.1"/>
    <property type="molecule type" value="Genomic_DNA"/>
</dbReference>
<sequence>MNRFKLGDEVCKDNGRRGVVRAIFVNRDAARMCAVEINGALDFIDESKLSPPQQADLAA</sequence>
<proteinExistence type="predicted"/>
<dbReference type="RefSeq" id="WP_110786854.1">
    <property type="nucleotide sequence ID" value="NZ_QKQS01000023.1"/>
</dbReference>
<accession>A0A323UTB0</accession>
<gene>
    <name evidence="1" type="ORF">DNX69_15535</name>
</gene>
<dbReference type="Proteomes" id="UP000248134">
    <property type="component" value="Unassembled WGS sequence"/>
</dbReference>
<name>A0A323UTB0_RHOPL</name>
<reference evidence="1 2" key="1">
    <citation type="submission" date="2018-06" db="EMBL/GenBank/DDBJ databases">
        <title>Draft Whole-Genome Sequence of the purple photosynthetic bacterium Rhodospeudomonas palustris XCP.</title>
        <authorList>
            <person name="Rayyan A."/>
            <person name="Meyer T.E."/>
            <person name="Kyndt J.A."/>
        </authorList>
    </citation>
    <scope>NUCLEOTIDE SEQUENCE [LARGE SCALE GENOMIC DNA]</scope>
    <source>
        <strain evidence="1 2">XCP</strain>
    </source>
</reference>
<evidence type="ECO:0000313" key="2">
    <source>
        <dbReference type="Proteomes" id="UP000248134"/>
    </source>
</evidence>
<dbReference type="AlphaFoldDB" id="A0A323UTB0"/>
<organism evidence="1 2">
    <name type="scientific">Rhodopseudomonas palustris</name>
    <dbReference type="NCBI Taxonomy" id="1076"/>
    <lineage>
        <taxon>Bacteria</taxon>
        <taxon>Pseudomonadati</taxon>
        <taxon>Pseudomonadota</taxon>
        <taxon>Alphaproteobacteria</taxon>
        <taxon>Hyphomicrobiales</taxon>
        <taxon>Nitrobacteraceae</taxon>
        <taxon>Rhodopseudomonas</taxon>
    </lineage>
</organism>
<evidence type="ECO:0000313" key="1">
    <source>
        <dbReference type="EMBL" id="PZA10758.1"/>
    </source>
</evidence>
<protein>
    <submittedName>
        <fullName evidence="1">Uncharacterized protein</fullName>
    </submittedName>
</protein>
<comment type="caution">
    <text evidence="1">The sequence shown here is derived from an EMBL/GenBank/DDBJ whole genome shotgun (WGS) entry which is preliminary data.</text>
</comment>
<dbReference type="OrthoDB" id="8243155at2"/>